<dbReference type="SMART" id="SM00028">
    <property type="entry name" value="TPR"/>
    <property type="match status" value="4"/>
</dbReference>
<dbReference type="RefSeq" id="WP_207680793.1">
    <property type="nucleotide sequence ID" value="NZ_CP061800.1"/>
</dbReference>
<accession>A0A975GKV7</accession>
<keyword evidence="2 3" id="KW-0802">TPR repeat</keyword>
<dbReference type="PROSITE" id="PS50005">
    <property type="entry name" value="TPR"/>
    <property type="match status" value="3"/>
</dbReference>
<keyword evidence="1" id="KW-0677">Repeat</keyword>
<proteinExistence type="predicted"/>
<name>A0A975GKV7_9BACT</name>
<dbReference type="KEGG" id="dmm:dnm_001870"/>
<feature type="repeat" description="TPR" evidence="3">
    <location>
        <begin position="173"/>
        <end position="206"/>
    </location>
</feature>
<feature type="repeat" description="TPR" evidence="3">
    <location>
        <begin position="207"/>
        <end position="240"/>
    </location>
</feature>
<protein>
    <submittedName>
        <fullName evidence="4">Tetratricopeptide repeat-containing protein</fullName>
    </submittedName>
</protein>
<dbReference type="InterPro" id="IPR050498">
    <property type="entry name" value="Ycf3"/>
</dbReference>
<dbReference type="Proteomes" id="UP000663722">
    <property type="component" value="Chromosome"/>
</dbReference>
<organism evidence="4 5">
    <name type="scientific">Desulfonema magnum</name>
    <dbReference type="NCBI Taxonomy" id="45655"/>
    <lineage>
        <taxon>Bacteria</taxon>
        <taxon>Pseudomonadati</taxon>
        <taxon>Thermodesulfobacteriota</taxon>
        <taxon>Desulfobacteria</taxon>
        <taxon>Desulfobacterales</taxon>
        <taxon>Desulfococcaceae</taxon>
        <taxon>Desulfonema</taxon>
    </lineage>
</organism>
<dbReference type="InterPro" id="IPR011990">
    <property type="entry name" value="TPR-like_helical_dom_sf"/>
</dbReference>
<dbReference type="PANTHER" id="PTHR44858">
    <property type="entry name" value="TETRATRICOPEPTIDE REPEAT PROTEIN 6"/>
    <property type="match status" value="1"/>
</dbReference>
<dbReference type="AlphaFoldDB" id="A0A975GKV7"/>
<reference evidence="4" key="1">
    <citation type="journal article" date="2021" name="Microb. Physiol.">
        <title>Proteogenomic Insights into the Physiology of Marine, Sulfate-Reducing, Filamentous Desulfonema limicola and Desulfonema magnum.</title>
        <authorList>
            <person name="Schnaars V."/>
            <person name="Wohlbrand L."/>
            <person name="Scheve S."/>
            <person name="Hinrichs C."/>
            <person name="Reinhardt R."/>
            <person name="Rabus R."/>
        </authorList>
    </citation>
    <scope>NUCLEOTIDE SEQUENCE</scope>
    <source>
        <strain evidence="4">4be13</strain>
    </source>
</reference>
<dbReference type="PANTHER" id="PTHR44858:SF1">
    <property type="entry name" value="UDP-N-ACETYLGLUCOSAMINE--PEPTIDE N-ACETYLGLUCOSAMINYLTRANSFERASE SPINDLY-RELATED"/>
    <property type="match status" value="1"/>
</dbReference>
<dbReference type="Gene3D" id="1.25.40.10">
    <property type="entry name" value="Tetratricopeptide repeat domain"/>
    <property type="match status" value="2"/>
</dbReference>
<gene>
    <name evidence="4" type="ORF">dnm_001870</name>
</gene>
<dbReference type="SUPFAM" id="SSF81901">
    <property type="entry name" value="HCP-like"/>
    <property type="match status" value="1"/>
</dbReference>
<sequence length="611" mass="72346">MEKIFEFSKINMHEHVFENLIVSLLSNYLNKQTELHPENPTIYLFKGILHFLMEKKDEAVNDFDKFIEFAPEDRNNYFIRGIFYHLLKKEEAINDFNKAIELDENPKNYLFRAFFHLLKEKKNEAVNDFDRFTEFFPEDQNYTAIRGFYHSLLKKDQAVNDLNKNIELEPENPKNFFMRGIFYLHNEKLNEAVNDFDKTIELEPENPNNYLLRGISLYFIKKEDEAFKDFEKSIELNPENLVPYSIRRFVHYMKGDFEESFRIFEKEFQLSSEQNNFIRFIYKLLSNINSTIRKKEVQLKTDIFQAVSHTISNIMLANKSITRRIKNGTSSVNDVSRLELLNDLVLSTMNAVKLAFSNENIVLSRAQDELFYEKIKDGISLHDLLWFCLNVNLYYLVVGEGEEAWATIRNIFFSINRYDKKDVKEKLAMLKEMRKSPHFSISELSHDQIAGFVNAFQSEQFEAIRRFFAIEIEALGNLYVKKNSYTFSVLFIILLELTKNMIRYGTIEDTDTRKFTIKTENAEDYVVLTLENVCQKSRTNFKESTLKGLAMIQEFSKVVGKFEQTEKNMEDSEHLEFAARLFIKRPEHLEFAARLFIKRPEHQETVTKEGM</sequence>
<evidence type="ECO:0000256" key="1">
    <source>
        <dbReference type="ARBA" id="ARBA00022737"/>
    </source>
</evidence>
<evidence type="ECO:0000313" key="4">
    <source>
        <dbReference type="EMBL" id="QTA84193.1"/>
    </source>
</evidence>
<dbReference type="InterPro" id="IPR019734">
    <property type="entry name" value="TPR_rpt"/>
</dbReference>
<evidence type="ECO:0000313" key="5">
    <source>
        <dbReference type="Proteomes" id="UP000663722"/>
    </source>
</evidence>
<evidence type="ECO:0000256" key="3">
    <source>
        <dbReference type="PROSITE-ProRule" id="PRU00339"/>
    </source>
</evidence>
<evidence type="ECO:0000256" key="2">
    <source>
        <dbReference type="ARBA" id="ARBA00022803"/>
    </source>
</evidence>
<dbReference type="Pfam" id="PF13181">
    <property type="entry name" value="TPR_8"/>
    <property type="match status" value="2"/>
</dbReference>
<keyword evidence="5" id="KW-1185">Reference proteome</keyword>
<feature type="repeat" description="TPR" evidence="3">
    <location>
        <begin position="40"/>
        <end position="73"/>
    </location>
</feature>
<dbReference type="EMBL" id="CP061800">
    <property type="protein sequence ID" value="QTA84193.1"/>
    <property type="molecule type" value="Genomic_DNA"/>
</dbReference>